<dbReference type="GO" id="GO:0004674">
    <property type="term" value="F:protein serine/threonine kinase activity"/>
    <property type="evidence" value="ECO:0007669"/>
    <property type="project" value="TreeGrafter"/>
</dbReference>
<dbReference type="PANTHER" id="PTHR44167">
    <property type="entry name" value="OVARIAN-SPECIFIC SERINE/THREONINE-PROTEIN KINASE LOK-RELATED"/>
    <property type="match status" value="1"/>
</dbReference>
<dbReference type="InterPro" id="IPR011009">
    <property type="entry name" value="Kinase-like_dom_sf"/>
</dbReference>
<dbReference type="GO" id="GO:0005737">
    <property type="term" value="C:cytoplasm"/>
    <property type="evidence" value="ECO:0007669"/>
    <property type="project" value="TreeGrafter"/>
</dbReference>
<accession>A0A6C0K297</accession>
<dbReference type="EMBL" id="MN740751">
    <property type="protein sequence ID" value="QHU10184.1"/>
    <property type="molecule type" value="Genomic_DNA"/>
</dbReference>
<organism evidence="3">
    <name type="scientific">viral metagenome</name>
    <dbReference type="NCBI Taxonomy" id="1070528"/>
    <lineage>
        <taxon>unclassified sequences</taxon>
        <taxon>metagenomes</taxon>
        <taxon>organismal metagenomes</taxon>
    </lineage>
</organism>
<dbReference type="SUPFAM" id="SSF56112">
    <property type="entry name" value="Protein kinase-like (PK-like)"/>
    <property type="match status" value="1"/>
</dbReference>
<evidence type="ECO:0000259" key="2">
    <source>
        <dbReference type="PROSITE" id="PS50011"/>
    </source>
</evidence>
<dbReference type="PANTHER" id="PTHR44167:SF24">
    <property type="entry name" value="SERINE_THREONINE-PROTEIN KINASE CHK2"/>
    <property type="match status" value="1"/>
</dbReference>
<dbReference type="GO" id="GO:0005524">
    <property type="term" value="F:ATP binding"/>
    <property type="evidence" value="ECO:0007669"/>
    <property type="project" value="InterPro"/>
</dbReference>
<sequence>MQTKTPEFLAKGTYGCVFYPSINACSGKIENDLDSDHYITKIQKYLPTQYDEIVIGQTVQTLPLYDHYFAPVVKSCKINTVHMDYNLVRTCATIQNELGELNTTSAYVSNKIRYVGKNHISKYLQRLKTTPQKLYSKLINTHLHLLDALQLLDSEDIVHFDIKPQNVMYDEIQDVPIIIDFGLSRTITPLLSPSFSPIRNNDDEAPEGGQRYLEQSGEQFSKEFEKLMRHTFVSYDTYDYWCIDIYILSNIGSTTYLKPYQIVSAGQIKTILRGFITPNVLAVLSGDEVHHFKKRIADYFLSFAQENKTWMDVFRVLIQNYKKWDNYSAAMTYLYSYMKAKSTELTTEKSNIREPVEIQQYLSLLKNIVIAMPYERPLAQETQKSIREIFGYSEPERESEDESYATESTDDDVFY</sequence>
<dbReference type="PROSITE" id="PS00108">
    <property type="entry name" value="PROTEIN_KINASE_ST"/>
    <property type="match status" value="1"/>
</dbReference>
<evidence type="ECO:0000313" key="3">
    <source>
        <dbReference type="EMBL" id="QHU10184.1"/>
    </source>
</evidence>
<dbReference type="PROSITE" id="PS50011">
    <property type="entry name" value="PROTEIN_KINASE_DOM"/>
    <property type="match status" value="1"/>
</dbReference>
<dbReference type="AlphaFoldDB" id="A0A6C0K297"/>
<dbReference type="InterPro" id="IPR008271">
    <property type="entry name" value="Ser/Thr_kinase_AS"/>
</dbReference>
<name>A0A6C0K297_9ZZZZ</name>
<dbReference type="Gene3D" id="1.10.510.10">
    <property type="entry name" value="Transferase(Phosphotransferase) domain 1"/>
    <property type="match status" value="1"/>
</dbReference>
<dbReference type="GO" id="GO:0044773">
    <property type="term" value="P:mitotic DNA damage checkpoint signaling"/>
    <property type="evidence" value="ECO:0007669"/>
    <property type="project" value="TreeGrafter"/>
</dbReference>
<evidence type="ECO:0000256" key="1">
    <source>
        <dbReference type="SAM" id="MobiDB-lite"/>
    </source>
</evidence>
<dbReference type="InterPro" id="IPR000719">
    <property type="entry name" value="Prot_kinase_dom"/>
</dbReference>
<dbReference type="Pfam" id="PF00069">
    <property type="entry name" value="Pkinase"/>
    <property type="match status" value="1"/>
</dbReference>
<protein>
    <recommendedName>
        <fullName evidence="2">Protein kinase domain-containing protein</fullName>
    </recommendedName>
</protein>
<feature type="compositionally biased region" description="Acidic residues" evidence="1">
    <location>
        <begin position="397"/>
        <end position="415"/>
    </location>
</feature>
<dbReference type="GO" id="GO:0005634">
    <property type="term" value="C:nucleus"/>
    <property type="evidence" value="ECO:0007669"/>
    <property type="project" value="TreeGrafter"/>
</dbReference>
<feature type="domain" description="Protein kinase" evidence="2">
    <location>
        <begin position="3"/>
        <end position="390"/>
    </location>
</feature>
<proteinExistence type="predicted"/>
<feature type="region of interest" description="Disordered" evidence="1">
    <location>
        <begin position="391"/>
        <end position="415"/>
    </location>
</feature>
<reference evidence="3" key="1">
    <citation type="journal article" date="2020" name="Nature">
        <title>Giant virus diversity and host interactions through global metagenomics.</title>
        <authorList>
            <person name="Schulz F."/>
            <person name="Roux S."/>
            <person name="Paez-Espino D."/>
            <person name="Jungbluth S."/>
            <person name="Walsh D.A."/>
            <person name="Denef V.J."/>
            <person name="McMahon K.D."/>
            <person name="Konstantinidis K.T."/>
            <person name="Eloe-Fadrosh E.A."/>
            <person name="Kyrpides N.C."/>
            <person name="Woyke T."/>
        </authorList>
    </citation>
    <scope>NUCLEOTIDE SEQUENCE</scope>
    <source>
        <strain evidence="3">GVMAG-S-1101164-67</strain>
    </source>
</reference>